<protein>
    <submittedName>
        <fullName evidence="1">Uncharacterized protein</fullName>
    </submittedName>
</protein>
<sequence>MSKMIKKGLPRISRIFTNQIIAHGFYGLKWFTRISSHYCHPDEGRIRLVTRQRLTYVRSYLMRSFSGNDNFQ</sequence>
<gene>
    <name evidence="1" type="ORF">KHA90_11480</name>
</gene>
<name>A0ABS5PC09_9FLAO</name>
<evidence type="ECO:0000313" key="2">
    <source>
        <dbReference type="Proteomes" id="UP000722625"/>
    </source>
</evidence>
<evidence type="ECO:0000313" key="1">
    <source>
        <dbReference type="EMBL" id="MBS7231646.1"/>
    </source>
</evidence>
<dbReference type="EMBL" id="JAGYVZ010000009">
    <property type="protein sequence ID" value="MBS7231646.1"/>
    <property type="molecule type" value="Genomic_DNA"/>
</dbReference>
<keyword evidence="2" id="KW-1185">Reference proteome</keyword>
<accession>A0ABS5PC09</accession>
<proteinExistence type="predicted"/>
<comment type="caution">
    <text evidence="1">The sequence shown here is derived from an EMBL/GenBank/DDBJ whole genome shotgun (WGS) entry which is preliminary data.</text>
</comment>
<organism evidence="1 2">
    <name type="scientific">Flavobacterium psychroterrae</name>
    <dbReference type="NCBI Taxonomy" id="2133767"/>
    <lineage>
        <taxon>Bacteria</taxon>
        <taxon>Pseudomonadati</taxon>
        <taxon>Bacteroidota</taxon>
        <taxon>Flavobacteriia</taxon>
        <taxon>Flavobacteriales</taxon>
        <taxon>Flavobacteriaceae</taxon>
        <taxon>Flavobacterium</taxon>
    </lineage>
</organism>
<dbReference type="Proteomes" id="UP000722625">
    <property type="component" value="Unassembled WGS sequence"/>
</dbReference>
<reference evidence="1 2" key="1">
    <citation type="journal article" date="2018" name="Int. J. Syst. Evol. Microbiol.">
        <title>Flavobacterium chryseum sp. nov. and Flavobacterium psychroterrae sp. nov., novel environmental bacteria isolated from Antarctica.</title>
        <authorList>
            <person name="Kralova S."/>
            <person name="Svec P."/>
            <person name="Busse H.J."/>
            <person name="Stankova E."/>
            <person name="Vaczi P."/>
            <person name="Sedlacek I."/>
        </authorList>
    </citation>
    <scope>NUCLEOTIDE SEQUENCE [LARGE SCALE GENOMIC DNA]</scope>
    <source>
        <strain evidence="1 2">CCM 8827</strain>
    </source>
</reference>